<accession>A0ABV2PW88</accession>
<dbReference type="RefSeq" id="WP_354548536.1">
    <property type="nucleotide sequence ID" value="NZ_JBEPSD010000001.1"/>
</dbReference>
<protein>
    <submittedName>
        <fullName evidence="2">Anti-sigma factor RsiW</fullName>
    </submittedName>
</protein>
<reference evidence="2 3" key="1">
    <citation type="submission" date="2024-06" db="EMBL/GenBank/DDBJ databases">
        <title>Sorghum-associated microbial communities from plants grown in Nebraska, USA.</title>
        <authorList>
            <person name="Schachtman D."/>
        </authorList>
    </citation>
    <scope>NUCLEOTIDE SEQUENCE [LARGE SCALE GENOMIC DNA]</scope>
    <source>
        <strain evidence="2 3">1757</strain>
    </source>
</reference>
<gene>
    <name evidence="2" type="ORF">ABIE04_001635</name>
</gene>
<dbReference type="InterPro" id="IPR027383">
    <property type="entry name" value="Znf_put"/>
</dbReference>
<evidence type="ECO:0000313" key="2">
    <source>
        <dbReference type="EMBL" id="MET4569308.1"/>
    </source>
</evidence>
<dbReference type="Pfam" id="PF13490">
    <property type="entry name" value="zf-HC2"/>
    <property type="match status" value="1"/>
</dbReference>
<dbReference type="Gene3D" id="1.10.10.1320">
    <property type="entry name" value="Anti-sigma factor, zinc-finger domain"/>
    <property type="match status" value="1"/>
</dbReference>
<organism evidence="2 3">
    <name type="scientific">Rhodanobacter soli</name>
    <dbReference type="NCBI Taxonomy" id="590609"/>
    <lineage>
        <taxon>Bacteria</taxon>
        <taxon>Pseudomonadati</taxon>
        <taxon>Pseudomonadota</taxon>
        <taxon>Gammaproteobacteria</taxon>
        <taxon>Lysobacterales</taxon>
        <taxon>Rhodanobacteraceae</taxon>
        <taxon>Rhodanobacter</taxon>
    </lineage>
</organism>
<comment type="caution">
    <text evidence="2">The sequence shown here is derived from an EMBL/GenBank/DDBJ whole genome shotgun (WGS) entry which is preliminary data.</text>
</comment>
<dbReference type="Proteomes" id="UP001549251">
    <property type="component" value="Unassembled WGS sequence"/>
</dbReference>
<evidence type="ECO:0000259" key="1">
    <source>
        <dbReference type="Pfam" id="PF13490"/>
    </source>
</evidence>
<proteinExistence type="predicted"/>
<dbReference type="InterPro" id="IPR041916">
    <property type="entry name" value="Anti_sigma_zinc_sf"/>
</dbReference>
<keyword evidence="3" id="KW-1185">Reference proteome</keyword>
<sequence>MTFPMDSGKDCVHAWEMMPWVLQGSATQEQGAWLEGHLAQCESCRAEFAQQSRLRLALSLPPDVPVNADVGLGRLLARLDTADAPEARPRSRPASWLSRALVAAVLVQALGIGVLGVKLWSVGGNPSYRTLSQETLPATPGAIRVVPDAGMTLADWNALLHALRLQVVSGPNDVGAYTVAPVSSASTAQHALQQLRTTRGILLAEPVAVTP</sequence>
<evidence type="ECO:0000313" key="3">
    <source>
        <dbReference type="Proteomes" id="UP001549251"/>
    </source>
</evidence>
<feature type="domain" description="Putative zinc-finger" evidence="1">
    <location>
        <begin position="11"/>
        <end position="45"/>
    </location>
</feature>
<dbReference type="EMBL" id="JBEPSD010000001">
    <property type="protein sequence ID" value="MET4569308.1"/>
    <property type="molecule type" value="Genomic_DNA"/>
</dbReference>
<name>A0ABV2PW88_9GAMM</name>